<protein>
    <submittedName>
        <fullName evidence="1">Uncharacterized protein</fullName>
    </submittedName>
</protein>
<proteinExistence type="predicted"/>
<reference evidence="1" key="1">
    <citation type="journal article" date="2015" name="Nature">
        <title>Complex archaea that bridge the gap between prokaryotes and eukaryotes.</title>
        <authorList>
            <person name="Spang A."/>
            <person name="Saw J.H."/>
            <person name="Jorgensen S.L."/>
            <person name="Zaremba-Niedzwiedzka K."/>
            <person name="Martijn J."/>
            <person name="Lind A.E."/>
            <person name="van Eijk R."/>
            <person name="Schleper C."/>
            <person name="Guy L."/>
            <person name="Ettema T.J."/>
        </authorList>
    </citation>
    <scope>NUCLEOTIDE SEQUENCE</scope>
</reference>
<feature type="non-terminal residue" evidence="1">
    <location>
        <position position="1"/>
    </location>
</feature>
<comment type="caution">
    <text evidence="1">The sequence shown here is derived from an EMBL/GenBank/DDBJ whole genome shotgun (WGS) entry which is preliminary data.</text>
</comment>
<evidence type="ECO:0000313" key="1">
    <source>
        <dbReference type="EMBL" id="KKK86644.1"/>
    </source>
</evidence>
<sequence>GPGRVDDDIYFWHILEEYKKTVLLANHVTVGHLELKANWPDESMQPIYQTPGDFHDKGKPKNVWK</sequence>
<accession>A0A0F9B7H7</accession>
<dbReference type="EMBL" id="LAZR01050752">
    <property type="protein sequence ID" value="KKK86644.1"/>
    <property type="molecule type" value="Genomic_DNA"/>
</dbReference>
<dbReference type="AlphaFoldDB" id="A0A0F9B7H7"/>
<organism evidence="1">
    <name type="scientific">marine sediment metagenome</name>
    <dbReference type="NCBI Taxonomy" id="412755"/>
    <lineage>
        <taxon>unclassified sequences</taxon>
        <taxon>metagenomes</taxon>
        <taxon>ecological metagenomes</taxon>
    </lineage>
</organism>
<name>A0A0F9B7H7_9ZZZZ</name>
<gene>
    <name evidence="1" type="ORF">LCGC14_2761160</name>
</gene>